<protein>
    <recommendedName>
        <fullName evidence="3">C3H1-type domain-containing protein</fullName>
    </recommendedName>
</protein>
<feature type="region of interest" description="Disordered" evidence="2">
    <location>
        <begin position="1"/>
        <end position="71"/>
    </location>
</feature>
<evidence type="ECO:0000259" key="3">
    <source>
        <dbReference type="PROSITE" id="PS50103"/>
    </source>
</evidence>
<evidence type="ECO:0000313" key="4">
    <source>
        <dbReference type="EMBL" id="KAA6389580.1"/>
    </source>
</evidence>
<feature type="zinc finger region" description="C3H1-type" evidence="1">
    <location>
        <begin position="881"/>
        <end position="909"/>
    </location>
</feature>
<feature type="compositionally biased region" description="Low complexity" evidence="2">
    <location>
        <begin position="1068"/>
        <end position="1079"/>
    </location>
</feature>
<organism evidence="4 5">
    <name type="scientific">Streblomastix strix</name>
    <dbReference type="NCBI Taxonomy" id="222440"/>
    <lineage>
        <taxon>Eukaryota</taxon>
        <taxon>Metamonada</taxon>
        <taxon>Preaxostyla</taxon>
        <taxon>Oxymonadida</taxon>
        <taxon>Streblomastigidae</taxon>
        <taxon>Streblomastix</taxon>
    </lineage>
</organism>
<dbReference type="EMBL" id="SNRW01003533">
    <property type="protein sequence ID" value="KAA6389580.1"/>
    <property type="molecule type" value="Genomic_DNA"/>
</dbReference>
<feature type="compositionally biased region" description="Basic residues" evidence="2">
    <location>
        <begin position="628"/>
        <end position="640"/>
    </location>
</feature>
<feature type="region of interest" description="Disordered" evidence="2">
    <location>
        <begin position="292"/>
        <end position="321"/>
    </location>
</feature>
<evidence type="ECO:0000313" key="5">
    <source>
        <dbReference type="Proteomes" id="UP000324800"/>
    </source>
</evidence>
<keyword evidence="1" id="KW-0479">Metal-binding</keyword>
<proteinExistence type="predicted"/>
<gene>
    <name evidence="4" type="ORF">EZS28_014893</name>
</gene>
<feature type="compositionally biased region" description="Low complexity" evidence="2">
    <location>
        <begin position="1"/>
        <end position="14"/>
    </location>
</feature>
<feature type="domain" description="C3H1-type" evidence="3">
    <location>
        <begin position="881"/>
        <end position="909"/>
    </location>
</feature>
<feature type="compositionally biased region" description="Basic and acidic residues" evidence="2">
    <location>
        <begin position="238"/>
        <end position="259"/>
    </location>
</feature>
<reference evidence="4 5" key="1">
    <citation type="submission" date="2019-03" db="EMBL/GenBank/DDBJ databases">
        <title>Single cell metagenomics reveals metabolic interactions within the superorganism composed of flagellate Streblomastix strix and complex community of Bacteroidetes bacteria on its surface.</title>
        <authorList>
            <person name="Treitli S.C."/>
            <person name="Kolisko M."/>
            <person name="Husnik F."/>
            <person name="Keeling P."/>
            <person name="Hampl V."/>
        </authorList>
    </citation>
    <scope>NUCLEOTIDE SEQUENCE [LARGE SCALE GENOMIC DNA]</scope>
    <source>
        <strain evidence="4">ST1C</strain>
    </source>
</reference>
<feature type="region of interest" description="Disordered" evidence="2">
    <location>
        <begin position="1057"/>
        <end position="1079"/>
    </location>
</feature>
<dbReference type="GO" id="GO:0008270">
    <property type="term" value="F:zinc ion binding"/>
    <property type="evidence" value="ECO:0007669"/>
    <property type="project" value="UniProtKB-KW"/>
</dbReference>
<dbReference type="InterPro" id="IPR000571">
    <property type="entry name" value="Znf_CCCH"/>
</dbReference>
<feature type="region of interest" description="Disordered" evidence="2">
    <location>
        <begin position="392"/>
        <end position="416"/>
    </location>
</feature>
<name>A0A5J4W4C6_9EUKA</name>
<accession>A0A5J4W4C6</accession>
<feature type="region of interest" description="Disordered" evidence="2">
    <location>
        <begin position="614"/>
        <end position="737"/>
    </location>
</feature>
<feature type="compositionally biased region" description="Acidic residues" evidence="2">
    <location>
        <begin position="697"/>
        <end position="715"/>
    </location>
</feature>
<feature type="region of interest" description="Disordered" evidence="2">
    <location>
        <begin position="229"/>
        <end position="260"/>
    </location>
</feature>
<evidence type="ECO:0000256" key="2">
    <source>
        <dbReference type="SAM" id="MobiDB-lite"/>
    </source>
</evidence>
<sequence length="1171" mass="130118">MADLDISSPPIIEIEIMEDKNDPQVQESKSIKSHHNKSSNEKEKRKKHRHHTGDHEHHHSSSHHRHPESVQENFEDYSYHPYAEGDPYAPIFSITPNIQLSPVSVEIPIAQESVQPITNSIITPNITELTLADQNAQSSIAKEKSSLNIIPQKKKYNSAKIVKATDNGILQMNPESPVPSIQISSTPVNSSAISDNLTFTSNSQSSQALTKKVSNSKIETLTESLDKMKLTSQQLNEQQDKPIEADMKTDSNSLDEKTPSAKVMSATAVSFKPLQSTSSFAPSSNLVSSEFAQKTPAQIHHSPEPPGLVDQSSQNYINDHTPYIPDSQLSDQATQKHLNPQLFSASPHIQEFHPQIPQLPKPFIPHQNQIQPQSQIQTQFPFPQGQFIPPHPMINNNINPQAPLQSSLSQSNSQDLQQLTEPLMLNPPLQSHFQSSQPFHPIYPQTVYPAEQAFTPIPISPLRGINIPQQFQPQNQMQRPWQQQFNRPPNAMPPYVQHPIMNPQQQYNNIHPQFQSNNLHYPGLQQQGYFDRSRLEYPQIDSFSQGFGPSPGQQPPLGSDEFNNIHQKQGIRQGERIQIQSSMNANVNLQRNFISPQVYIGNGGFEQMIGMNNIRDNKGAKGNGNNNQRKRKKQQRKKNKGKEQKKVKNDIDTKKEQSKEKQKKSTDQVQVTHISEDDIPKKPNSELENESTNNGEGTEEDEVVEEQPDPDGDIESSEKSGGVNDANWKNNENDPLQIGGIALTKSDAEARAQRNAGDIPVGAHHPLLAQVPVEMQTAVMRKSERFLERYLPLLNDLQIQHRFRGYFKATLSMERLTAWIKSANFPDNVFVDLRRVNPELRPFMKAGNAVEFGIELNQKEQSYFCAIAVKIFADKEVPPDPSEQYTCKFYQTQGFCWKGAGCPFLHIMPIGSQIPGSKIEGIGNMPLDLEVLPNEEQHYAVGGQNPQISITNNGIRMYDHPQQMGIGSNIPMIGGLERQIPFFDTQQTSVGFQGQNQFNNLAPLTSQQFNAGIPSVIPRIPQQYQQPGFIQGIQGMGISNSGGAVNIQNNSSFDTGMNLNSTPIQDTNSNNSNSGQVSGSGVVIEKGMVSTYIPGVGMRFPSGVLGPQQGPVGATPKFSTETNSPQIGAIQSASNDSPIVPQVQLQTEIAAVNVEQPKSESANIDMSQANQ</sequence>
<keyword evidence="1" id="KW-0863">Zinc-finger</keyword>
<feature type="compositionally biased region" description="Basic and acidic residues" evidence="2">
    <location>
        <begin position="674"/>
        <end position="685"/>
    </location>
</feature>
<dbReference type="AlphaFoldDB" id="A0A5J4W4C6"/>
<feature type="compositionally biased region" description="Polar residues" evidence="2">
    <location>
        <begin position="1057"/>
        <end position="1067"/>
    </location>
</feature>
<feature type="compositionally biased region" description="Basic and acidic residues" evidence="2">
    <location>
        <begin position="641"/>
        <end position="666"/>
    </location>
</feature>
<dbReference type="PROSITE" id="PS50103">
    <property type="entry name" value="ZF_C3H1"/>
    <property type="match status" value="1"/>
</dbReference>
<keyword evidence="1" id="KW-0862">Zinc</keyword>
<evidence type="ECO:0000256" key="1">
    <source>
        <dbReference type="PROSITE-ProRule" id="PRU00723"/>
    </source>
</evidence>
<dbReference type="Proteomes" id="UP000324800">
    <property type="component" value="Unassembled WGS sequence"/>
</dbReference>
<comment type="caution">
    <text evidence="4">The sequence shown here is derived from an EMBL/GenBank/DDBJ whole genome shotgun (WGS) entry which is preliminary data.</text>
</comment>